<evidence type="ECO:0000313" key="3">
    <source>
        <dbReference type="EMBL" id="GEM53437.1"/>
    </source>
</evidence>
<dbReference type="SUPFAM" id="SSF53756">
    <property type="entry name" value="UDP-Glycosyltransferase/glycogen phosphorylase"/>
    <property type="match status" value="1"/>
</dbReference>
<gene>
    <name evidence="3" type="ORF">EB1_32270</name>
</gene>
<dbReference type="STRING" id="1218108.GCA_000382425_02024"/>
<dbReference type="GeneID" id="84650182"/>
<feature type="domain" description="Glycosyl transferase family 1" evidence="2">
    <location>
        <begin position="190"/>
        <end position="333"/>
    </location>
</feature>
<keyword evidence="1 3" id="KW-0808">Transferase</keyword>
<evidence type="ECO:0000259" key="2">
    <source>
        <dbReference type="Pfam" id="PF00534"/>
    </source>
</evidence>
<dbReference type="PANTHER" id="PTHR46401:SF2">
    <property type="entry name" value="GLYCOSYLTRANSFERASE WBBK-RELATED"/>
    <property type="match status" value="1"/>
</dbReference>
<dbReference type="GO" id="GO:0016757">
    <property type="term" value="F:glycosyltransferase activity"/>
    <property type="evidence" value="ECO:0007669"/>
    <property type="project" value="InterPro"/>
</dbReference>
<dbReference type="CDD" id="cd03801">
    <property type="entry name" value="GT4_PimA-like"/>
    <property type="match status" value="1"/>
</dbReference>
<evidence type="ECO:0000256" key="1">
    <source>
        <dbReference type="ARBA" id="ARBA00022679"/>
    </source>
</evidence>
<protein>
    <submittedName>
        <fullName evidence="3">Glycosyl transferase</fullName>
    </submittedName>
</protein>
<dbReference type="Gene3D" id="3.40.50.2000">
    <property type="entry name" value="Glycogen Phosphorylase B"/>
    <property type="match status" value="1"/>
</dbReference>
<name>A0A511NL64_9FLAO</name>
<dbReference type="OrthoDB" id="9811239at2"/>
<sequence length="358" mass="42157">MNVLFIARATLYESPGGDTVQILKTAEELRKLEVNVDIYLANNKEINYDLYDIVHFFNIIRPADILYHFKFSKKSVISTIFVDYEEAEIKSGNFIRSNLTKYLGGDFIEYLKVVARHVLGKEQIISKKYWYWGNYRSIKYLYNNASALLPNSESEKKRLISKYGQTSAFFEKIVNAIEPIEYIESNYKYRDAIICVGRIERRKNQLKLIKAVKNLNIPCYIIGKPAINDLKYYELCKEEAGENTFFIDGMPQREIYQIMKAAKVHVLPSWFETTGLVSLEAYYYRCNIVITKKGDQTEYFKDYAFYCEPDDINSIRKAILEAYSKTFNEEFREYIIAHYTWSETAKQTKKSYERLLQK</sequence>
<proteinExistence type="predicted"/>
<dbReference type="EMBL" id="BJXC01000030">
    <property type="protein sequence ID" value="GEM53437.1"/>
    <property type="molecule type" value="Genomic_DNA"/>
</dbReference>
<dbReference type="RefSeq" id="WP_019975513.1">
    <property type="nucleotide sequence ID" value="NZ_BJXC01000030.1"/>
</dbReference>
<reference evidence="3 4" key="1">
    <citation type="submission" date="2019-07" db="EMBL/GenBank/DDBJ databases">
        <title>Whole genome shotgun sequence of Empedobacter brevis NBRC 14943.</title>
        <authorList>
            <person name="Hosoyama A."/>
            <person name="Uohara A."/>
            <person name="Ohji S."/>
            <person name="Ichikawa N."/>
        </authorList>
    </citation>
    <scope>NUCLEOTIDE SEQUENCE [LARGE SCALE GENOMIC DNA]</scope>
    <source>
        <strain evidence="3 4">NBRC 14943</strain>
    </source>
</reference>
<keyword evidence="4" id="KW-1185">Reference proteome</keyword>
<organism evidence="3 4">
    <name type="scientific">Empedobacter brevis NBRC 14943 = ATCC 43319</name>
    <dbReference type="NCBI Taxonomy" id="1218108"/>
    <lineage>
        <taxon>Bacteria</taxon>
        <taxon>Pseudomonadati</taxon>
        <taxon>Bacteroidota</taxon>
        <taxon>Flavobacteriia</taxon>
        <taxon>Flavobacteriales</taxon>
        <taxon>Weeksellaceae</taxon>
        <taxon>Empedobacter</taxon>
    </lineage>
</organism>
<dbReference type="PANTHER" id="PTHR46401">
    <property type="entry name" value="GLYCOSYLTRANSFERASE WBBK-RELATED"/>
    <property type="match status" value="1"/>
</dbReference>
<dbReference type="AlphaFoldDB" id="A0A511NL64"/>
<comment type="caution">
    <text evidence="3">The sequence shown here is derived from an EMBL/GenBank/DDBJ whole genome shotgun (WGS) entry which is preliminary data.</text>
</comment>
<dbReference type="Pfam" id="PF00534">
    <property type="entry name" value="Glycos_transf_1"/>
    <property type="match status" value="1"/>
</dbReference>
<dbReference type="InterPro" id="IPR001296">
    <property type="entry name" value="Glyco_trans_1"/>
</dbReference>
<evidence type="ECO:0000313" key="4">
    <source>
        <dbReference type="Proteomes" id="UP000321245"/>
    </source>
</evidence>
<accession>A0A511NL64</accession>
<dbReference type="Proteomes" id="UP000321245">
    <property type="component" value="Unassembled WGS sequence"/>
</dbReference>
<dbReference type="GO" id="GO:0009103">
    <property type="term" value="P:lipopolysaccharide biosynthetic process"/>
    <property type="evidence" value="ECO:0007669"/>
    <property type="project" value="TreeGrafter"/>
</dbReference>